<gene>
    <name evidence="8" type="ORF">ADIARSV_0535</name>
</gene>
<dbReference type="InterPro" id="IPR019196">
    <property type="entry name" value="ABC_transp_unknown"/>
</dbReference>
<evidence type="ECO:0000256" key="2">
    <source>
        <dbReference type="ARBA" id="ARBA00022475"/>
    </source>
</evidence>
<comment type="subcellular location">
    <subcellularLocation>
        <location evidence="1">Cell membrane</location>
        <topology evidence="1">Multi-pass membrane protein</topology>
    </subcellularLocation>
</comment>
<keyword evidence="9" id="KW-1185">Reference proteome</keyword>
<dbReference type="STRING" id="1150600.ADIARSV_0535"/>
<evidence type="ECO:0000256" key="4">
    <source>
        <dbReference type="ARBA" id="ARBA00022989"/>
    </source>
</evidence>
<organism evidence="8 9">
    <name type="scientific">Arcticibacter svalbardensis MN12-7</name>
    <dbReference type="NCBI Taxonomy" id="1150600"/>
    <lineage>
        <taxon>Bacteria</taxon>
        <taxon>Pseudomonadati</taxon>
        <taxon>Bacteroidota</taxon>
        <taxon>Sphingobacteriia</taxon>
        <taxon>Sphingobacteriales</taxon>
        <taxon>Sphingobacteriaceae</taxon>
        <taxon>Arcticibacter</taxon>
    </lineage>
</organism>
<evidence type="ECO:0000256" key="3">
    <source>
        <dbReference type="ARBA" id="ARBA00022692"/>
    </source>
</evidence>
<dbReference type="eggNOG" id="COG1277">
    <property type="taxonomic scope" value="Bacteria"/>
</dbReference>
<dbReference type="PANTHER" id="PTHR30294">
    <property type="entry name" value="MEMBRANE COMPONENT OF ABC TRANSPORTER YHHJ-RELATED"/>
    <property type="match status" value="1"/>
</dbReference>
<keyword evidence="3 6" id="KW-0812">Transmembrane</keyword>
<evidence type="ECO:0000256" key="6">
    <source>
        <dbReference type="SAM" id="Phobius"/>
    </source>
</evidence>
<evidence type="ECO:0000313" key="8">
    <source>
        <dbReference type="EMBL" id="EOR96300.1"/>
    </source>
</evidence>
<feature type="transmembrane region" description="Helical" evidence="6">
    <location>
        <begin position="76"/>
        <end position="96"/>
    </location>
</feature>
<feature type="transmembrane region" description="Helical" evidence="6">
    <location>
        <begin position="689"/>
        <end position="712"/>
    </location>
</feature>
<evidence type="ECO:0000256" key="5">
    <source>
        <dbReference type="ARBA" id="ARBA00023136"/>
    </source>
</evidence>
<proteinExistence type="predicted"/>
<feature type="transmembrane region" description="Helical" evidence="6">
    <location>
        <begin position="108"/>
        <end position="129"/>
    </location>
</feature>
<dbReference type="GO" id="GO:0140359">
    <property type="term" value="F:ABC-type transporter activity"/>
    <property type="evidence" value="ECO:0007669"/>
    <property type="project" value="InterPro"/>
</dbReference>
<feature type="transmembrane region" description="Helical" evidence="6">
    <location>
        <begin position="222"/>
        <end position="247"/>
    </location>
</feature>
<name>R9GXS2_9SPHI</name>
<dbReference type="EMBL" id="AQPN01000020">
    <property type="protein sequence ID" value="EOR96300.1"/>
    <property type="molecule type" value="Genomic_DNA"/>
</dbReference>
<accession>R9GXS2</accession>
<dbReference type="PATRIC" id="fig|1150600.3.peg.527"/>
<keyword evidence="4 6" id="KW-1133">Transmembrane helix</keyword>
<evidence type="ECO:0000313" key="9">
    <source>
        <dbReference type="Proteomes" id="UP000014174"/>
    </source>
</evidence>
<dbReference type="eggNOG" id="COG3225">
    <property type="taxonomic scope" value="Bacteria"/>
</dbReference>
<feature type="transmembrane region" description="Helical" evidence="6">
    <location>
        <begin position="190"/>
        <end position="210"/>
    </location>
</feature>
<reference evidence="8 9" key="1">
    <citation type="journal article" date="2013" name="Genome Announc.">
        <title>Draft Genome Sequence of Arcticibacter svalbardensis Strain MN12-7T, a Member of the Family Sphingobacteriaceae Isolated from an Arctic Soil Sample.</title>
        <authorList>
            <person name="Shivaji S."/>
            <person name="Ara S."/>
            <person name="Prasad S."/>
            <person name="Manasa B.P."/>
            <person name="Begum Z."/>
            <person name="Singh A."/>
            <person name="Kumar Pinnaka A."/>
        </authorList>
    </citation>
    <scope>NUCLEOTIDE SEQUENCE [LARGE SCALE GENOMIC DNA]</scope>
    <source>
        <strain evidence="8 9">MN12-7</strain>
    </source>
</reference>
<evidence type="ECO:0000256" key="1">
    <source>
        <dbReference type="ARBA" id="ARBA00004651"/>
    </source>
</evidence>
<dbReference type="InterPro" id="IPR051449">
    <property type="entry name" value="ABC-2_transporter_component"/>
</dbReference>
<dbReference type="GO" id="GO:0005886">
    <property type="term" value="C:plasma membrane"/>
    <property type="evidence" value="ECO:0007669"/>
    <property type="project" value="UniProtKB-SubCell"/>
</dbReference>
<comment type="caution">
    <text evidence="8">The sequence shown here is derived from an EMBL/GenBank/DDBJ whole genome shotgun (WGS) entry which is preliminary data.</text>
</comment>
<dbReference type="Pfam" id="PF12679">
    <property type="entry name" value="ABC2_membrane_2"/>
    <property type="match status" value="1"/>
</dbReference>
<evidence type="ECO:0000259" key="7">
    <source>
        <dbReference type="Pfam" id="PF09822"/>
    </source>
</evidence>
<feature type="domain" description="ABC-type uncharacterised transport system" evidence="7">
    <location>
        <begin position="410"/>
        <end position="640"/>
    </location>
</feature>
<protein>
    <recommendedName>
        <fullName evidence="7">ABC-type uncharacterized transport system domain-containing protein</fullName>
    </recommendedName>
</protein>
<feature type="transmembrane region" description="Helical" evidence="6">
    <location>
        <begin position="136"/>
        <end position="155"/>
    </location>
</feature>
<dbReference type="AlphaFoldDB" id="R9GXS2"/>
<dbReference type="Pfam" id="PF09822">
    <property type="entry name" value="ABC_transp_aux"/>
    <property type="match status" value="1"/>
</dbReference>
<dbReference type="Proteomes" id="UP000014174">
    <property type="component" value="Unassembled WGS sequence"/>
</dbReference>
<dbReference type="PANTHER" id="PTHR30294:SF29">
    <property type="entry name" value="MULTIDRUG ABC TRANSPORTER PERMEASE YBHS-RELATED"/>
    <property type="match status" value="1"/>
</dbReference>
<keyword evidence="5 6" id="KW-0472">Membrane</keyword>
<keyword evidence="2" id="KW-1003">Cell membrane</keyword>
<sequence>MLYSQETSQQLERPLNVLTRVLFSGDTGMFKAVQDSLYLYIPLLTMGLMSRETSSGSIKLLLSSPVRLRQIVFGKFFAMMIYSLLLVAILFCYLIAAYISVENLDVKFVLGGILGLYLLVCAYSAIGLFMSSLTSYQVVAAISTLAVLAALNFIGEVGQGYDIIRDITYWISISGRTETIINGLITSRDIIYFILIIVLFLLLTVMKLNNGREHRSSAAKSLRYFVLAFAIIVIGYVSSLPAFMGYYDTTRIKDQTFSTNSQEVLKRINKPVSITTYVNVIDYRALYGAPKNRIADISQFENFQRFLPELKMDYVYYYDTLMYRDDTTKTLIEKAKNKAEANGFNFQKVLDPAQIKRKINLIPEENHLVRMLSYNGKQTPLRMYDDMFVYPKEAEIIAALKRLLDGPGLVGVLKGNNERSTDKNDDKSYKAITKGLGTRGSLTNNGFEILDVSLQNTNDIPTDLVVLIIADPKSEYSPDEIQKIQKYVDSGGNLIIAGEPGRQGILNPIIQPLGISFINGTLLQESDNFDLDLIQASFTEGAKQLGLSFYDKAVVTFPGATGLSLSEKSNFKMRPLLIAGNNKTWIKNGDFDLSTQKVAFNPKMEKKENVPVAVALSRKLKNKEQKILITSDADFMSNVELNRFNLNTVNSSFVIRMFKWFSNGEYPVSINKEPAIDKKIVVSRAEINWLKVIFFAIIPGLIGVFGAVTLIIRKGK</sequence>